<comment type="caution">
    <text evidence="1">The sequence shown here is derived from an EMBL/GenBank/DDBJ whole genome shotgun (WGS) entry which is preliminary data.</text>
</comment>
<accession>A0AAJ2H9F0</accession>
<protein>
    <submittedName>
        <fullName evidence="1">Uncharacterized protein</fullName>
    </submittedName>
</protein>
<evidence type="ECO:0000313" key="1">
    <source>
        <dbReference type="EMBL" id="MDR9836939.1"/>
    </source>
</evidence>
<reference evidence="1" key="1">
    <citation type="submission" date="2023-04" db="EMBL/GenBank/DDBJ databases">
        <title>Description of first Herbaspirillum huttiense subsp. nephrolepsisexaltata and Herbaspirillum huttiense subsp. lycopersicon.</title>
        <authorList>
            <person name="Poudel M."/>
            <person name="Sharma A."/>
            <person name="Goss E."/>
            <person name="Tapia J.H."/>
            <person name="Harmon C.M."/>
            <person name="Jones J.B."/>
        </authorList>
    </citation>
    <scope>NUCLEOTIDE SEQUENCE</scope>
    <source>
        <strain evidence="1">G21-1742</strain>
    </source>
</reference>
<sequence length="80" mass="9081">MTLKIRMKPVEGTAVQWFKGGDSPLVKQLGEHYAVNVSPVNSMREICYVKPGDYVVDLPGEPLVQVFSEKEFHERFDVVD</sequence>
<dbReference type="EMBL" id="JAVLSM010000007">
    <property type="protein sequence ID" value="MDR9836939.1"/>
    <property type="molecule type" value="Genomic_DNA"/>
</dbReference>
<dbReference type="Proteomes" id="UP001246152">
    <property type="component" value="Unassembled WGS sequence"/>
</dbReference>
<dbReference type="AlphaFoldDB" id="A0AAJ2H9F0"/>
<name>A0AAJ2H9F0_9BURK</name>
<gene>
    <name evidence="1" type="ORF">RI046_14630</name>
</gene>
<proteinExistence type="predicted"/>
<evidence type="ECO:0000313" key="2">
    <source>
        <dbReference type="Proteomes" id="UP001246152"/>
    </source>
</evidence>
<organism evidence="1 2">
    <name type="scientific">Herbaspirillum huttiense</name>
    <dbReference type="NCBI Taxonomy" id="863372"/>
    <lineage>
        <taxon>Bacteria</taxon>
        <taxon>Pseudomonadati</taxon>
        <taxon>Pseudomonadota</taxon>
        <taxon>Betaproteobacteria</taxon>
        <taxon>Burkholderiales</taxon>
        <taxon>Oxalobacteraceae</taxon>
        <taxon>Herbaspirillum</taxon>
    </lineage>
</organism>